<comment type="caution">
    <text evidence="1">The sequence shown here is derived from an EMBL/GenBank/DDBJ whole genome shotgun (WGS) entry which is preliminary data.</text>
</comment>
<protein>
    <submittedName>
        <fullName evidence="1">Uncharacterized protein</fullName>
    </submittedName>
</protein>
<evidence type="ECO:0000313" key="1">
    <source>
        <dbReference type="EMBL" id="MBE9078935.1"/>
    </source>
</evidence>
<dbReference type="Proteomes" id="UP000636505">
    <property type="component" value="Unassembled WGS sequence"/>
</dbReference>
<dbReference type="RefSeq" id="WP_193909289.1">
    <property type="nucleotide sequence ID" value="NZ_JADEXG010000043.1"/>
</dbReference>
<organism evidence="1 2">
    <name type="scientific">Vasconcelosia minhoensis LEGE 07310</name>
    <dbReference type="NCBI Taxonomy" id="915328"/>
    <lineage>
        <taxon>Bacteria</taxon>
        <taxon>Bacillati</taxon>
        <taxon>Cyanobacteriota</taxon>
        <taxon>Cyanophyceae</taxon>
        <taxon>Nodosilineales</taxon>
        <taxon>Cymatolegaceae</taxon>
        <taxon>Vasconcelosia</taxon>
        <taxon>Vasconcelosia minhoensis</taxon>
    </lineage>
</organism>
<dbReference type="EMBL" id="JADEXG010000043">
    <property type="protein sequence ID" value="MBE9078935.1"/>
    <property type="molecule type" value="Genomic_DNA"/>
</dbReference>
<keyword evidence="2" id="KW-1185">Reference proteome</keyword>
<proteinExistence type="predicted"/>
<sequence>MIQNQPNSPDECSRKQDCWVPPDLDALLAQRPRYRLVHRLTHPFSYRIHIGWFGGVQIYPKVESHEYR</sequence>
<dbReference type="AlphaFoldDB" id="A0A8J7DP15"/>
<accession>A0A8J7DP15</accession>
<evidence type="ECO:0000313" key="2">
    <source>
        <dbReference type="Proteomes" id="UP000636505"/>
    </source>
</evidence>
<name>A0A8J7DP15_9CYAN</name>
<reference evidence="1" key="1">
    <citation type="submission" date="2020-10" db="EMBL/GenBank/DDBJ databases">
        <authorList>
            <person name="Castelo-Branco R."/>
            <person name="Eusebio N."/>
            <person name="Adriana R."/>
            <person name="Vieira A."/>
            <person name="Brugerolle De Fraissinette N."/>
            <person name="Rezende De Castro R."/>
            <person name="Schneider M.P."/>
            <person name="Vasconcelos V."/>
            <person name="Leao P.N."/>
        </authorList>
    </citation>
    <scope>NUCLEOTIDE SEQUENCE</scope>
    <source>
        <strain evidence="1">LEGE 07310</strain>
    </source>
</reference>
<gene>
    <name evidence="1" type="ORF">IQ241_16815</name>
</gene>